<evidence type="ECO:0000313" key="17">
    <source>
        <dbReference type="EMBL" id="ODQ65555.1"/>
    </source>
</evidence>
<evidence type="ECO:0000256" key="5">
    <source>
        <dbReference type="ARBA" id="ARBA00022527"/>
    </source>
</evidence>
<dbReference type="FunFam" id="1.10.510.10:FF:000415">
    <property type="entry name" value="CMGC/CDK/CRK7 protein kinase, variant"/>
    <property type="match status" value="1"/>
</dbReference>
<dbReference type="Proteomes" id="UP000095009">
    <property type="component" value="Unassembled WGS sequence"/>
</dbReference>
<dbReference type="GO" id="GO:0005524">
    <property type="term" value="F:ATP binding"/>
    <property type="evidence" value="ECO:0007669"/>
    <property type="project" value="UniProtKB-UniRule"/>
</dbReference>
<feature type="binding site" evidence="13">
    <location>
        <position position="81"/>
    </location>
    <ligand>
        <name>ATP</name>
        <dbReference type="ChEBI" id="CHEBI:30616"/>
    </ligand>
</feature>
<dbReference type="SUPFAM" id="SSF56112">
    <property type="entry name" value="Protein kinase-like (PK-like)"/>
    <property type="match status" value="1"/>
</dbReference>
<comment type="catalytic activity">
    <reaction evidence="12">
        <text>[DNA-directed RNA polymerase] + ATP = phospho-[DNA-directed RNA polymerase] + ADP + H(+)</text>
        <dbReference type="Rhea" id="RHEA:10216"/>
        <dbReference type="Rhea" id="RHEA-COMP:11321"/>
        <dbReference type="Rhea" id="RHEA-COMP:11322"/>
        <dbReference type="ChEBI" id="CHEBI:15378"/>
        <dbReference type="ChEBI" id="CHEBI:30616"/>
        <dbReference type="ChEBI" id="CHEBI:43176"/>
        <dbReference type="ChEBI" id="CHEBI:68546"/>
        <dbReference type="ChEBI" id="CHEBI:456216"/>
        <dbReference type="EC" id="2.7.11.23"/>
    </reaction>
</comment>
<feature type="domain" description="Protein kinase" evidence="16">
    <location>
        <begin position="44"/>
        <end position="353"/>
    </location>
</feature>
<dbReference type="InterPro" id="IPR011009">
    <property type="entry name" value="Kinase-like_dom_sf"/>
</dbReference>
<dbReference type="Gene3D" id="1.10.510.10">
    <property type="entry name" value="Transferase(Phosphotransferase) domain 1"/>
    <property type="match status" value="1"/>
</dbReference>
<keyword evidence="10" id="KW-0539">Nucleus</keyword>
<evidence type="ECO:0000259" key="16">
    <source>
        <dbReference type="PROSITE" id="PS50011"/>
    </source>
</evidence>
<keyword evidence="5 14" id="KW-0723">Serine/threonine-protein kinase</keyword>
<evidence type="ECO:0000256" key="11">
    <source>
        <dbReference type="ARBA" id="ARBA00041018"/>
    </source>
</evidence>
<dbReference type="Pfam" id="PF00069">
    <property type="entry name" value="Pkinase"/>
    <property type="match status" value="1"/>
</dbReference>
<evidence type="ECO:0000256" key="13">
    <source>
        <dbReference type="PROSITE-ProRule" id="PRU10141"/>
    </source>
</evidence>
<organism evidence="17 18">
    <name type="scientific">Nadsonia fulvescens var. elongata DSM 6958</name>
    <dbReference type="NCBI Taxonomy" id="857566"/>
    <lineage>
        <taxon>Eukaryota</taxon>
        <taxon>Fungi</taxon>
        <taxon>Dikarya</taxon>
        <taxon>Ascomycota</taxon>
        <taxon>Saccharomycotina</taxon>
        <taxon>Dipodascomycetes</taxon>
        <taxon>Dipodascales</taxon>
        <taxon>Dipodascales incertae sedis</taxon>
        <taxon>Nadsonia</taxon>
    </lineage>
</organism>
<evidence type="ECO:0000313" key="18">
    <source>
        <dbReference type="Proteomes" id="UP000095009"/>
    </source>
</evidence>
<dbReference type="EMBL" id="KV454409">
    <property type="protein sequence ID" value="ODQ65555.1"/>
    <property type="molecule type" value="Genomic_DNA"/>
</dbReference>
<feature type="region of interest" description="Disordered" evidence="15">
    <location>
        <begin position="1"/>
        <end position="26"/>
    </location>
</feature>
<dbReference type="GO" id="GO:0000785">
    <property type="term" value="C:chromatin"/>
    <property type="evidence" value="ECO:0007669"/>
    <property type="project" value="EnsemblFungi"/>
</dbReference>
<dbReference type="PROSITE" id="PS00107">
    <property type="entry name" value="PROTEIN_KINASE_ATP"/>
    <property type="match status" value="1"/>
</dbReference>
<dbReference type="GO" id="GO:0030643">
    <property type="term" value="P:intracellular phosphate ion homeostasis"/>
    <property type="evidence" value="ECO:0007669"/>
    <property type="project" value="EnsemblFungi"/>
</dbReference>
<dbReference type="Gene3D" id="3.30.200.20">
    <property type="entry name" value="Phosphorylase Kinase, domain 1"/>
    <property type="match status" value="1"/>
</dbReference>
<keyword evidence="9 13" id="KW-0067">ATP-binding</keyword>
<dbReference type="PANTHER" id="PTHR24056">
    <property type="entry name" value="CELL DIVISION PROTEIN KINASE"/>
    <property type="match status" value="1"/>
</dbReference>
<keyword evidence="7 13" id="KW-0547">Nucleotide-binding</keyword>
<dbReference type="InterPro" id="IPR000719">
    <property type="entry name" value="Prot_kinase_dom"/>
</dbReference>
<evidence type="ECO:0000256" key="8">
    <source>
        <dbReference type="ARBA" id="ARBA00022777"/>
    </source>
</evidence>
<dbReference type="PANTHER" id="PTHR24056:SF233">
    <property type="entry name" value="CYCLIN-DEPENDENT KINASE 9"/>
    <property type="match status" value="1"/>
</dbReference>
<sequence>MGNENERSGTSATSRERTSTPVDPFTKERATARFSGCSNLAQSYEVLSKLGEGTFGQVFKAVDKRSVQKCGGATGRIVALKKIIVHNEKEGFPITALREIRILKSLRHDNVIPVIDMSITRGKRSEKLRGDIYMVTPYMEHDLAGLLGNPKISDFTIPQIKCYMKQLLLGIDYIHQQGYLHRDIKAANLLIDNYGILKIADFGLAKQYSEAKPTKQTAGPPGRKYTGMVVTRWYRAPELILGEKCYTTAVDMWGVGCVFGEMFNRKPIFQGSSDIDQGYLIFMNVGAPTNESMPGWNNLPNASSFNLSACNKPVLKSAVPKLSDDAFAFLKTFLTLNPLTRCTALGALEDIYFRNDPEIARPEDLPQFEDSHELDSRNFQQQQ</sequence>
<keyword evidence="8 17" id="KW-0418">Kinase</keyword>
<dbReference type="AlphaFoldDB" id="A0A1E3PJG7"/>
<reference evidence="17 18" key="1">
    <citation type="journal article" date="2016" name="Proc. Natl. Acad. Sci. U.S.A.">
        <title>Comparative genomics of biotechnologically important yeasts.</title>
        <authorList>
            <person name="Riley R."/>
            <person name="Haridas S."/>
            <person name="Wolfe K.H."/>
            <person name="Lopes M.R."/>
            <person name="Hittinger C.T."/>
            <person name="Goeker M."/>
            <person name="Salamov A.A."/>
            <person name="Wisecaver J.H."/>
            <person name="Long T.M."/>
            <person name="Calvey C.H."/>
            <person name="Aerts A.L."/>
            <person name="Barry K.W."/>
            <person name="Choi C."/>
            <person name="Clum A."/>
            <person name="Coughlan A.Y."/>
            <person name="Deshpande S."/>
            <person name="Douglass A.P."/>
            <person name="Hanson S.J."/>
            <person name="Klenk H.-P."/>
            <person name="LaButti K.M."/>
            <person name="Lapidus A."/>
            <person name="Lindquist E.A."/>
            <person name="Lipzen A.M."/>
            <person name="Meier-Kolthoff J.P."/>
            <person name="Ohm R.A."/>
            <person name="Otillar R.P."/>
            <person name="Pangilinan J.L."/>
            <person name="Peng Y."/>
            <person name="Rokas A."/>
            <person name="Rosa C.A."/>
            <person name="Scheuner C."/>
            <person name="Sibirny A.A."/>
            <person name="Slot J.C."/>
            <person name="Stielow J.B."/>
            <person name="Sun H."/>
            <person name="Kurtzman C.P."/>
            <person name="Blackwell M."/>
            <person name="Grigoriev I.V."/>
            <person name="Jeffries T.W."/>
        </authorList>
    </citation>
    <scope>NUCLEOTIDE SEQUENCE [LARGE SCALE GENOMIC DNA]</scope>
    <source>
        <strain evidence="17 18">DSM 6958</strain>
    </source>
</reference>
<dbReference type="STRING" id="857566.A0A1E3PJG7"/>
<keyword evidence="18" id="KW-1185">Reference proteome</keyword>
<dbReference type="PROSITE" id="PS50011">
    <property type="entry name" value="PROTEIN_KINASE_DOM"/>
    <property type="match status" value="1"/>
</dbReference>
<name>A0A1E3PJG7_9ASCO</name>
<evidence type="ECO:0000256" key="15">
    <source>
        <dbReference type="SAM" id="MobiDB-lite"/>
    </source>
</evidence>
<dbReference type="InterPro" id="IPR008271">
    <property type="entry name" value="Ser/Thr_kinase_AS"/>
</dbReference>
<evidence type="ECO:0000256" key="14">
    <source>
        <dbReference type="RuleBase" id="RU000304"/>
    </source>
</evidence>
<comment type="similarity">
    <text evidence="2">Belongs to the protein kinase superfamily. CMGC Ser/Thr protein kinase family. CDC2/CDKX subfamily.</text>
</comment>
<dbReference type="SMART" id="SM00220">
    <property type="entry name" value="S_TKc"/>
    <property type="match status" value="1"/>
</dbReference>
<accession>A0A1E3PJG7</accession>
<evidence type="ECO:0000256" key="1">
    <source>
        <dbReference type="ARBA" id="ARBA00004123"/>
    </source>
</evidence>
<dbReference type="GO" id="GO:0008353">
    <property type="term" value="F:RNA polymerase II CTD heptapeptide repeat kinase activity"/>
    <property type="evidence" value="ECO:0007669"/>
    <property type="project" value="UniProtKB-EC"/>
</dbReference>
<dbReference type="InterPro" id="IPR050108">
    <property type="entry name" value="CDK"/>
</dbReference>
<dbReference type="PROSITE" id="PS00108">
    <property type="entry name" value="PROTEIN_KINASE_ST"/>
    <property type="match status" value="1"/>
</dbReference>
<keyword evidence="6" id="KW-0808">Transferase</keyword>
<dbReference type="OrthoDB" id="28397at2759"/>
<dbReference type="EC" id="2.7.11.23" evidence="3"/>
<evidence type="ECO:0000256" key="10">
    <source>
        <dbReference type="ARBA" id="ARBA00023242"/>
    </source>
</evidence>
<dbReference type="GO" id="GO:0032968">
    <property type="term" value="P:positive regulation of transcription elongation by RNA polymerase II"/>
    <property type="evidence" value="ECO:0007669"/>
    <property type="project" value="EnsemblFungi"/>
</dbReference>
<evidence type="ECO:0000256" key="12">
    <source>
        <dbReference type="ARBA" id="ARBA00049280"/>
    </source>
</evidence>
<protein>
    <recommendedName>
        <fullName evidence="11">Serine/threonine-protein kinase BUR1</fullName>
        <ecNumber evidence="4">2.7.11.22</ecNumber>
        <ecNumber evidence="3">2.7.11.23</ecNumber>
    </recommendedName>
</protein>
<feature type="region of interest" description="Disordered" evidence="15">
    <location>
        <begin position="362"/>
        <end position="383"/>
    </location>
</feature>
<evidence type="ECO:0000256" key="7">
    <source>
        <dbReference type="ARBA" id="ARBA00022741"/>
    </source>
</evidence>
<dbReference type="GO" id="GO:0070691">
    <property type="term" value="C:P-TEFb complex"/>
    <property type="evidence" value="ECO:0007669"/>
    <property type="project" value="EnsemblFungi"/>
</dbReference>
<gene>
    <name evidence="17" type="ORF">NADFUDRAFT_24507</name>
</gene>
<evidence type="ECO:0000256" key="4">
    <source>
        <dbReference type="ARBA" id="ARBA00012425"/>
    </source>
</evidence>
<evidence type="ECO:0000256" key="6">
    <source>
        <dbReference type="ARBA" id="ARBA00022679"/>
    </source>
</evidence>
<proteinExistence type="inferred from homology"/>
<evidence type="ECO:0000256" key="3">
    <source>
        <dbReference type="ARBA" id="ARBA00012409"/>
    </source>
</evidence>
<dbReference type="InterPro" id="IPR017441">
    <property type="entry name" value="Protein_kinase_ATP_BS"/>
</dbReference>
<feature type="non-terminal residue" evidence="17">
    <location>
        <position position="383"/>
    </location>
</feature>
<evidence type="ECO:0000256" key="2">
    <source>
        <dbReference type="ARBA" id="ARBA00006485"/>
    </source>
</evidence>
<feature type="compositionally biased region" description="Basic and acidic residues" evidence="15">
    <location>
        <begin position="362"/>
        <end position="376"/>
    </location>
</feature>
<comment type="subcellular location">
    <subcellularLocation>
        <location evidence="1">Nucleus</location>
    </subcellularLocation>
</comment>
<dbReference type="GO" id="GO:0004693">
    <property type="term" value="F:cyclin-dependent protein serine/threonine kinase activity"/>
    <property type="evidence" value="ECO:0007669"/>
    <property type="project" value="UniProtKB-EC"/>
</dbReference>
<dbReference type="EC" id="2.7.11.22" evidence="4"/>
<dbReference type="GO" id="GO:0070693">
    <property type="term" value="C:P-TEFb-cap methyltransferase complex"/>
    <property type="evidence" value="ECO:0007669"/>
    <property type="project" value="EnsemblFungi"/>
</dbReference>
<evidence type="ECO:0000256" key="9">
    <source>
        <dbReference type="ARBA" id="ARBA00022840"/>
    </source>
</evidence>